<dbReference type="GO" id="GO:0016410">
    <property type="term" value="F:N-acyltransferase activity"/>
    <property type="evidence" value="ECO:0007669"/>
    <property type="project" value="TreeGrafter"/>
</dbReference>
<dbReference type="PANTHER" id="PTHR31438:SF1">
    <property type="entry name" value="LYSINE N-ACYLTRANSFERASE C17G9.06C-RELATED"/>
    <property type="match status" value="1"/>
</dbReference>
<comment type="caution">
    <text evidence="3">The sequence shown here is derived from an EMBL/GenBank/DDBJ whole genome shotgun (WGS) entry which is preliminary data.</text>
</comment>
<dbReference type="Pfam" id="PF13523">
    <property type="entry name" value="Acetyltransf_8"/>
    <property type="match status" value="1"/>
</dbReference>
<dbReference type="AlphaFoldDB" id="A0A2N0Z9R5"/>
<dbReference type="SUPFAM" id="SSF55729">
    <property type="entry name" value="Acyl-CoA N-acyltransferases (Nat)"/>
    <property type="match status" value="1"/>
</dbReference>
<dbReference type="InterPro" id="IPR000182">
    <property type="entry name" value="GNAT_dom"/>
</dbReference>
<evidence type="ECO:0000313" key="4">
    <source>
        <dbReference type="Proteomes" id="UP000233343"/>
    </source>
</evidence>
<evidence type="ECO:0000259" key="2">
    <source>
        <dbReference type="PROSITE" id="PS51186"/>
    </source>
</evidence>
<evidence type="ECO:0000313" key="3">
    <source>
        <dbReference type="EMBL" id="PKG26254.1"/>
    </source>
</evidence>
<feature type="domain" description="N-acetyltransferase" evidence="2">
    <location>
        <begin position="8"/>
        <end position="161"/>
    </location>
</feature>
<keyword evidence="1" id="KW-0046">Antibiotic resistance</keyword>
<dbReference type="GO" id="GO:0046677">
    <property type="term" value="P:response to antibiotic"/>
    <property type="evidence" value="ECO:0007669"/>
    <property type="project" value="UniProtKB-KW"/>
</dbReference>
<keyword evidence="3" id="KW-0808">Transferase</keyword>
<name>A0A2N0Z9R5_9BACI</name>
<dbReference type="Proteomes" id="UP000233343">
    <property type="component" value="Unassembled WGS sequence"/>
</dbReference>
<gene>
    <name evidence="3" type="ORF">CWS20_25315</name>
</gene>
<keyword evidence="4" id="KW-1185">Reference proteome</keyword>
<organism evidence="3 4">
    <name type="scientific">Cytobacillus horneckiae</name>
    <dbReference type="NCBI Taxonomy" id="549687"/>
    <lineage>
        <taxon>Bacteria</taxon>
        <taxon>Bacillati</taxon>
        <taxon>Bacillota</taxon>
        <taxon>Bacilli</taxon>
        <taxon>Bacillales</taxon>
        <taxon>Bacillaceae</taxon>
        <taxon>Cytobacillus</taxon>
    </lineage>
</organism>
<proteinExistence type="predicted"/>
<dbReference type="InterPro" id="IPR016181">
    <property type="entry name" value="Acyl_CoA_acyltransferase"/>
</dbReference>
<accession>A0A2N0Z9R5</accession>
<dbReference type="Gene3D" id="3.40.630.30">
    <property type="match status" value="1"/>
</dbReference>
<reference evidence="3 4" key="1">
    <citation type="journal article" date="2010" name="Int. J. Syst. Evol. Microbiol.">
        <title>Bacillus horneckiae sp. nov., isolated from a spacecraft-assembly clean room.</title>
        <authorList>
            <person name="Vaishampayan P."/>
            <person name="Probst A."/>
            <person name="Krishnamurthi S."/>
            <person name="Ghosh S."/>
            <person name="Osman S."/>
            <person name="McDowall A."/>
            <person name="Ruckmani A."/>
            <person name="Mayilraj S."/>
            <person name="Venkateswaran K."/>
        </authorList>
    </citation>
    <scope>NUCLEOTIDE SEQUENCE [LARGE SCALE GENOMIC DNA]</scope>
    <source>
        <strain evidence="4">1PO1SC</strain>
    </source>
</reference>
<dbReference type="PANTHER" id="PTHR31438">
    <property type="entry name" value="LYSINE N-ACYLTRANSFERASE C17G9.06C-RELATED"/>
    <property type="match status" value="1"/>
</dbReference>
<dbReference type="PROSITE" id="PS51186">
    <property type="entry name" value="GNAT"/>
    <property type="match status" value="1"/>
</dbReference>
<protein>
    <submittedName>
        <fullName evidence="3">GNAT family N-acetyltransferase</fullName>
    </submittedName>
</protein>
<evidence type="ECO:0000256" key="1">
    <source>
        <dbReference type="ARBA" id="ARBA00023251"/>
    </source>
</evidence>
<dbReference type="EMBL" id="PISD01000075">
    <property type="protein sequence ID" value="PKG26254.1"/>
    <property type="molecule type" value="Genomic_DNA"/>
</dbReference>
<sequence length="165" mass="19559">MNDNDQHLLVKWLSDSSVLEYYEGRDNAFDLNKVNNVFFDCEEDEVKCIVEFESKPIGYVQYYKIDKITKENFGYSFGNIYGIDQFIGETEYWNRGVGTLLVSSVVSFLYEHEKADKVIMDPQVRNLRALRCYEKCGFKKVKILPKHELHEGEYRDCWLIEHTRD</sequence>